<dbReference type="OrthoDB" id="9771666at2"/>
<gene>
    <name evidence="3" type="ORF">FHG66_02720</name>
</gene>
<reference evidence="3 4" key="1">
    <citation type="submission" date="2019-06" db="EMBL/GenBank/DDBJ databases">
        <title>YIM 131921 draft genome.</title>
        <authorList>
            <person name="Jiang L."/>
        </authorList>
    </citation>
    <scope>NUCLEOTIDE SEQUENCE [LARGE SCALE GENOMIC DNA]</scope>
    <source>
        <strain evidence="3 4">YIM 131921</strain>
    </source>
</reference>
<evidence type="ECO:0000259" key="2">
    <source>
        <dbReference type="Pfam" id="PF12697"/>
    </source>
</evidence>
<accession>A0A5C4N3F1</accession>
<protein>
    <submittedName>
        <fullName evidence="3">Alpha/beta fold hydrolase</fullName>
    </submittedName>
</protein>
<proteinExistence type="predicted"/>
<dbReference type="Pfam" id="PF12697">
    <property type="entry name" value="Abhydrolase_6"/>
    <property type="match status" value="1"/>
</dbReference>
<name>A0A5C4N3F1_9RHOB</name>
<dbReference type="InterPro" id="IPR000073">
    <property type="entry name" value="AB_hydrolase_1"/>
</dbReference>
<organism evidence="3 4">
    <name type="scientific">Rubellimicrobium rubrum</name>
    <dbReference type="NCBI Taxonomy" id="2585369"/>
    <lineage>
        <taxon>Bacteria</taxon>
        <taxon>Pseudomonadati</taxon>
        <taxon>Pseudomonadota</taxon>
        <taxon>Alphaproteobacteria</taxon>
        <taxon>Rhodobacterales</taxon>
        <taxon>Roseobacteraceae</taxon>
        <taxon>Rubellimicrobium</taxon>
    </lineage>
</organism>
<feature type="domain" description="AB hydrolase-1" evidence="2">
    <location>
        <begin position="62"/>
        <end position="228"/>
    </location>
</feature>
<evidence type="ECO:0000313" key="3">
    <source>
        <dbReference type="EMBL" id="TNC52468.1"/>
    </source>
</evidence>
<dbReference type="PANTHER" id="PTHR48081:SF33">
    <property type="entry name" value="KYNURENINE FORMAMIDASE"/>
    <property type="match status" value="1"/>
</dbReference>
<dbReference type="PANTHER" id="PTHR48081">
    <property type="entry name" value="AB HYDROLASE SUPERFAMILY PROTEIN C4A8.06C"/>
    <property type="match status" value="1"/>
</dbReference>
<comment type="caution">
    <text evidence="3">The sequence shown here is derived from an EMBL/GenBank/DDBJ whole genome shotgun (WGS) entry which is preliminary data.</text>
</comment>
<evidence type="ECO:0000256" key="1">
    <source>
        <dbReference type="ARBA" id="ARBA00022801"/>
    </source>
</evidence>
<evidence type="ECO:0000313" key="4">
    <source>
        <dbReference type="Proteomes" id="UP000305887"/>
    </source>
</evidence>
<keyword evidence="4" id="KW-1185">Reference proteome</keyword>
<dbReference type="InterPro" id="IPR050300">
    <property type="entry name" value="GDXG_lipolytic_enzyme"/>
</dbReference>
<sequence>MDLSDAYANAAYIPDGEAFPARWAAAAQAFRVSHPAKALRYGDGEREWLHLFRPQGAPRGLMVFVHGGYWMRFSPEDFSHLAAGPLGQGWAVAMPAYPLCPDATVGGIVRCAARAVERASQEVEGPVVLTGHSAGGHVVARLACGDVTLSVRDRLVRVVPISPLANLLPLMWTGLNETLRLDIPDAVAESPLLRPRPAVPVAVWVGEQERPAFRDQALWLSKAWDASLVVEPGRHHFDVIEGLEHPGSALTRAIVGV</sequence>
<dbReference type="Gene3D" id="3.40.50.1820">
    <property type="entry name" value="alpha/beta hydrolase"/>
    <property type="match status" value="1"/>
</dbReference>
<dbReference type="Proteomes" id="UP000305887">
    <property type="component" value="Unassembled WGS sequence"/>
</dbReference>
<dbReference type="EMBL" id="VDFU01000002">
    <property type="protein sequence ID" value="TNC52468.1"/>
    <property type="molecule type" value="Genomic_DNA"/>
</dbReference>
<keyword evidence="1 3" id="KW-0378">Hydrolase</keyword>
<dbReference type="GO" id="GO:0016787">
    <property type="term" value="F:hydrolase activity"/>
    <property type="evidence" value="ECO:0007669"/>
    <property type="project" value="UniProtKB-KW"/>
</dbReference>
<dbReference type="SUPFAM" id="SSF53474">
    <property type="entry name" value="alpha/beta-Hydrolases"/>
    <property type="match status" value="1"/>
</dbReference>
<dbReference type="InterPro" id="IPR029058">
    <property type="entry name" value="AB_hydrolase_fold"/>
</dbReference>
<dbReference type="AlphaFoldDB" id="A0A5C4N3F1"/>
<dbReference type="RefSeq" id="WP_139075152.1">
    <property type="nucleotide sequence ID" value="NZ_VDFU01000002.1"/>
</dbReference>